<comment type="caution">
    <text evidence="2">The sequence shown here is derived from an EMBL/GenBank/DDBJ whole genome shotgun (WGS) entry which is preliminary data.</text>
</comment>
<evidence type="ECO:0000313" key="3">
    <source>
        <dbReference type="Proteomes" id="UP000663792"/>
    </source>
</evidence>
<dbReference type="RefSeq" id="WP_205258991.1">
    <property type="nucleotide sequence ID" value="NZ_JAERWK010000003.1"/>
</dbReference>
<keyword evidence="3" id="KW-1185">Reference proteome</keyword>
<accession>A0A938YCM6</accession>
<dbReference type="EMBL" id="JAERWK010000003">
    <property type="protein sequence ID" value="MBM9466027.1"/>
    <property type="molecule type" value="Genomic_DNA"/>
</dbReference>
<dbReference type="Gene3D" id="3.10.180.10">
    <property type="entry name" value="2,3-Dihydroxybiphenyl 1,2-Dioxygenase, domain 1"/>
    <property type="match status" value="1"/>
</dbReference>
<dbReference type="CDD" id="cd06588">
    <property type="entry name" value="PhnB_like"/>
    <property type="match status" value="1"/>
</dbReference>
<evidence type="ECO:0000259" key="1">
    <source>
        <dbReference type="Pfam" id="PF06983"/>
    </source>
</evidence>
<dbReference type="Proteomes" id="UP000663792">
    <property type="component" value="Unassembled WGS sequence"/>
</dbReference>
<dbReference type="Pfam" id="PF06983">
    <property type="entry name" value="3-dmu-9_3-mt"/>
    <property type="match status" value="1"/>
</dbReference>
<gene>
    <name evidence="2" type="ORF">JL106_01875</name>
</gene>
<protein>
    <submittedName>
        <fullName evidence="2">VOC family protein</fullName>
    </submittedName>
</protein>
<organism evidence="2 3">
    <name type="scientific">Nakamurella leprariae</name>
    <dbReference type="NCBI Taxonomy" id="2803911"/>
    <lineage>
        <taxon>Bacteria</taxon>
        <taxon>Bacillati</taxon>
        <taxon>Actinomycetota</taxon>
        <taxon>Actinomycetes</taxon>
        <taxon>Nakamurellales</taxon>
        <taxon>Nakamurellaceae</taxon>
        <taxon>Nakamurella</taxon>
    </lineage>
</organism>
<dbReference type="InterPro" id="IPR028973">
    <property type="entry name" value="PhnB-like"/>
</dbReference>
<reference evidence="2" key="1">
    <citation type="submission" date="2021-01" db="EMBL/GenBank/DDBJ databases">
        <title>YIM 132084 draft genome.</title>
        <authorList>
            <person name="An D."/>
        </authorList>
    </citation>
    <scope>NUCLEOTIDE SEQUENCE</scope>
    <source>
        <strain evidence="2">YIM 132084</strain>
    </source>
</reference>
<sequence>MAVTLNPYLNFRDNAAEALAFYASVFGGEPTTSSFGDYGMAQDPSEANKTMHGQLITPRGLTLMAADTPSTMPFTPGTNISVSLSGGSEDDAELRGYWDTLTGEGGSVTVPLEVAPWGDSFGMCTDRFGIAWLVNIGGAGQPQ</sequence>
<dbReference type="AlphaFoldDB" id="A0A938YCM6"/>
<dbReference type="PANTHER" id="PTHR33990:SF1">
    <property type="entry name" value="PROTEIN YJDN"/>
    <property type="match status" value="1"/>
</dbReference>
<name>A0A938YCM6_9ACTN</name>
<dbReference type="InterPro" id="IPR029068">
    <property type="entry name" value="Glyas_Bleomycin-R_OHBP_Dase"/>
</dbReference>
<dbReference type="PANTHER" id="PTHR33990">
    <property type="entry name" value="PROTEIN YJDN-RELATED"/>
    <property type="match status" value="1"/>
</dbReference>
<feature type="domain" description="PhnB-like" evidence="1">
    <location>
        <begin position="6"/>
        <end position="134"/>
    </location>
</feature>
<dbReference type="SUPFAM" id="SSF54593">
    <property type="entry name" value="Glyoxalase/Bleomycin resistance protein/Dihydroxybiphenyl dioxygenase"/>
    <property type="match status" value="1"/>
</dbReference>
<proteinExistence type="predicted"/>
<evidence type="ECO:0000313" key="2">
    <source>
        <dbReference type="EMBL" id="MBM9466027.1"/>
    </source>
</evidence>